<dbReference type="InterPro" id="IPR003607">
    <property type="entry name" value="HD/PDEase_dom"/>
</dbReference>
<evidence type="ECO:0000313" key="8">
    <source>
        <dbReference type="EMBL" id="VAX40351.1"/>
    </source>
</evidence>
<dbReference type="PROSITE" id="PS51831">
    <property type="entry name" value="HD"/>
    <property type="match status" value="1"/>
</dbReference>
<dbReference type="Gene3D" id="3.30.1370.10">
    <property type="entry name" value="K Homology domain, type 1"/>
    <property type="match status" value="1"/>
</dbReference>
<evidence type="ECO:0000256" key="4">
    <source>
        <dbReference type="ARBA" id="ARBA00022884"/>
    </source>
</evidence>
<dbReference type="GO" id="GO:0006402">
    <property type="term" value="P:mRNA catabolic process"/>
    <property type="evidence" value="ECO:0007669"/>
    <property type="project" value="InterPro"/>
</dbReference>
<dbReference type="CDD" id="cd00077">
    <property type="entry name" value="HDc"/>
    <property type="match status" value="1"/>
</dbReference>
<dbReference type="SMART" id="SM00322">
    <property type="entry name" value="KH"/>
    <property type="match status" value="1"/>
</dbReference>
<gene>
    <name evidence="8" type="ORF">MNBD_PLANCTO03-2324</name>
</gene>
<evidence type="ECO:0000256" key="3">
    <source>
        <dbReference type="ARBA" id="ARBA00022801"/>
    </source>
</evidence>
<dbReference type="GO" id="GO:0016787">
    <property type="term" value="F:hydrolase activity"/>
    <property type="evidence" value="ECO:0007669"/>
    <property type="project" value="UniProtKB-KW"/>
</dbReference>
<keyword evidence="3" id="KW-0378">Hydrolase</keyword>
<dbReference type="NCBIfam" id="TIGR00277">
    <property type="entry name" value="HDIG"/>
    <property type="match status" value="1"/>
</dbReference>
<dbReference type="EMBL" id="UOGK01000379">
    <property type="protein sequence ID" value="VAX40351.1"/>
    <property type="molecule type" value="Genomic_DNA"/>
</dbReference>
<reference evidence="8" key="1">
    <citation type="submission" date="2018-06" db="EMBL/GenBank/DDBJ databases">
        <authorList>
            <person name="Zhirakovskaya E."/>
        </authorList>
    </citation>
    <scope>NUCLEOTIDE SEQUENCE</scope>
</reference>
<keyword evidence="4" id="KW-0694">RNA-binding</keyword>
<proteinExistence type="inferred from homology"/>
<dbReference type="PANTHER" id="PTHR12826:SF15">
    <property type="entry name" value="RIBONUCLEASE Y"/>
    <property type="match status" value="1"/>
</dbReference>
<organism evidence="8">
    <name type="scientific">hydrothermal vent metagenome</name>
    <dbReference type="NCBI Taxonomy" id="652676"/>
    <lineage>
        <taxon>unclassified sequences</taxon>
        <taxon>metagenomes</taxon>
        <taxon>ecological metagenomes</taxon>
    </lineage>
</organism>
<sequence>MNPAFLVLAQIGTGGTIGLAIVGLVVGAVGGVLVDRWLSSKALRAAKDQAREIIGRAEADAKNTAEKLRLDAEKDALLRKEKHDAEIEASRAELRKTERRLDKREDLLQDKEEALGKRDASLSKRDEKLRERDQKIESRERDVEEIIRKQTEKLHELAHLSEAQAIEMLLLRVEEENRHEVAKTVRQVIEGAEEEAKDKATEITLMAIQRIATEVTSESTVRTVPIPSDDMKGRIIGREGRNIRAIERATGVDIIVDDTPGVIIVSCFDKVRQAVAVEALEKLIADGRMHPTRIEEVVEKTRATINERITKYGKEAALEVNIRGLHPKIIDAMGRMYYRTSYGQNVLRHSVEVAYLSQLIAEQLGLDGRLARRCGFLHDIGKAMDHEMEGGHPKIGMDFARQHGERDEAVLNAIGGHHADIPATTFYTPIIMAADAVSSARPGARRESMERYIQRLNDLQDIALSHKGVTEAYAIQAGREVRVMIDAERVGDDEAFLIAHDIAKRVADEMTFPGEIKVTVLRETRAIEFAR</sequence>
<accession>A0A3B1DN42</accession>
<dbReference type="GO" id="GO:0016020">
    <property type="term" value="C:membrane"/>
    <property type="evidence" value="ECO:0007669"/>
    <property type="project" value="InterPro"/>
</dbReference>
<dbReference type="SUPFAM" id="SSF54791">
    <property type="entry name" value="Eukaryotic type KH-domain (KH-domain type I)"/>
    <property type="match status" value="1"/>
</dbReference>
<keyword evidence="2" id="KW-0255">Endonuclease</keyword>
<dbReference type="PROSITE" id="PS50084">
    <property type="entry name" value="KH_TYPE_1"/>
    <property type="match status" value="1"/>
</dbReference>
<dbReference type="SUPFAM" id="SSF109604">
    <property type="entry name" value="HD-domain/PDEase-like"/>
    <property type="match status" value="1"/>
</dbReference>
<feature type="domain" description="HD" evidence="7">
    <location>
        <begin position="346"/>
        <end position="440"/>
    </location>
</feature>
<keyword evidence="6" id="KW-0472">Membrane</keyword>
<evidence type="ECO:0000256" key="1">
    <source>
        <dbReference type="ARBA" id="ARBA00022722"/>
    </source>
</evidence>
<evidence type="ECO:0000256" key="6">
    <source>
        <dbReference type="SAM" id="Phobius"/>
    </source>
</evidence>
<feature type="coiled-coil region" evidence="5">
    <location>
        <begin position="47"/>
        <end position="114"/>
    </location>
</feature>
<evidence type="ECO:0000256" key="2">
    <source>
        <dbReference type="ARBA" id="ARBA00022759"/>
    </source>
</evidence>
<protein>
    <submittedName>
        <fullName evidence="8">Ribonuclease Y</fullName>
    </submittedName>
</protein>
<dbReference type="Gene3D" id="1.10.3210.10">
    <property type="entry name" value="Hypothetical protein af1432"/>
    <property type="match status" value="1"/>
</dbReference>
<dbReference type="InterPro" id="IPR017705">
    <property type="entry name" value="Ribonuclease_Y"/>
</dbReference>
<dbReference type="InterPro" id="IPR022711">
    <property type="entry name" value="RNase_Y_N"/>
</dbReference>
<dbReference type="InterPro" id="IPR036612">
    <property type="entry name" value="KH_dom_type_1_sf"/>
</dbReference>
<keyword evidence="1" id="KW-0540">Nuclease</keyword>
<dbReference type="InterPro" id="IPR004087">
    <property type="entry name" value="KH_dom"/>
</dbReference>
<dbReference type="GO" id="GO:0004519">
    <property type="term" value="F:endonuclease activity"/>
    <property type="evidence" value="ECO:0007669"/>
    <property type="project" value="UniProtKB-KW"/>
</dbReference>
<dbReference type="SMART" id="SM00471">
    <property type="entry name" value="HDc"/>
    <property type="match status" value="1"/>
</dbReference>
<dbReference type="Pfam" id="PF00013">
    <property type="entry name" value="KH_1"/>
    <property type="match status" value="1"/>
</dbReference>
<dbReference type="CDD" id="cd22431">
    <property type="entry name" value="KH-I_RNaseY"/>
    <property type="match status" value="1"/>
</dbReference>
<dbReference type="InterPro" id="IPR004088">
    <property type="entry name" value="KH_dom_type_1"/>
</dbReference>
<dbReference type="AlphaFoldDB" id="A0A3B1DN42"/>
<dbReference type="GO" id="GO:0003723">
    <property type="term" value="F:RNA binding"/>
    <property type="evidence" value="ECO:0007669"/>
    <property type="project" value="UniProtKB-KW"/>
</dbReference>
<dbReference type="HAMAP" id="MF_00335">
    <property type="entry name" value="RNase_Y"/>
    <property type="match status" value="1"/>
</dbReference>
<name>A0A3B1DN42_9ZZZZ</name>
<dbReference type="NCBIfam" id="TIGR03319">
    <property type="entry name" value="RNase_Y"/>
    <property type="match status" value="1"/>
</dbReference>
<keyword evidence="5" id="KW-0175">Coiled coil</keyword>
<evidence type="ECO:0000256" key="5">
    <source>
        <dbReference type="SAM" id="Coils"/>
    </source>
</evidence>
<dbReference type="InterPro" id="IPR006674">
    <property type="entry name" value="HD_domain"/>
</dbReference>
<evidence type="ECO:0000259" key="7">
    <source>
        <dbReference type="PROSITE" id="PS51831"/>
    </source>
</evidence>
<dbReference type="InterPro" id="IPR006675">
    <property type="entry name" value="HDIG_dom"/>
</dbReference>
<dbReference type="PANTHER" id="PTHR12826">
    <property type="entry name" value="RIBONUCLEASE Y"/>
    <property type="match status" value="1"/>
</dbReference>
<feature type="transmembrane region" description="Helical" evidence="6">
    <location>
        <begin position="6"/>
        <end position="34"/>
    </location>
</feature>
<keyword evidence="6" id="KW-1133">Transmembrane helix</keyword>
<keyword evidence="6" id="KW-0812">Transmembrane</keyword>
<dbReference type="Pfam" id="PF12072">
    <property type="entry name" value="RNase_Y_N"/>
    <property type="match status" value="1"/>
</dbReference>
<dbReference type="Pfam" id="PF01966">
    <property type="entry name" value="HD"/>
    <property type="match status" value="1"/>
</dbReference>